<dbReference type="EMBL" id="CAJFDH010000004">
    <property type="protein sequence ID" value="CAD5218318.1"/>
    <property type="molecule type" value="Genomic_DNA"/>
</dbReference>
<keyword evidence="2" id="KW-1185">Reference proteome</keyword>
<proteinExistence type="predicted"/>
<comment type="caution">
    <text evidence="1">The sequence shown here is derived from an EMBL/GenBank/DDBJ whole genome shotgun (WGS) entry which is preliminary data.</text>
</comment>
<dbReference type="EMBL" id="CAJFCW020000004">
    <property type="protein sequence ID" value="CAG9110000.1"/>
    <property type="molecule type" value="Genomic_DNA"/>
</dbReference>
<evidence type="ECO:0000313" key="2">
    <source>
        <dbReference type="Proteomes" id="UP000614601"/>
    </source>
</evidence>
<dbReference type="OrthoDB" id="10337080at2759"/>
<gene>
    <name evidence="1" type="ORF">BOKJ2_LOCUS7528</name>
</gene>
<dbReference type="Proteomes" id="UP000614601">
    <property type="component" value="Unassembled WGS sequence"/>
</dbReference>
<dbReference type="AlphaFoldDB" id="A0A811KQ52"/>
<dbReference type="Proteomes" id="UP000783686">
    <property type="component" value="Unassembled WGS sequence"/>
</dbReference>
<accession>A0A811KQ52</accession>
<protein>
    <submittedName>
        <fullName evidence="1">Uncharacterized protein</fullName>
    </submittedName>
</protein>
<evidence type="ECO:0000313" key="1">
    <source>
        <dbReference type="EMBL" id="CAD5218318.1"/>
    </source>
</evidence>
<name>A0A811KQ52_9BILA</name>
<organism evidence="1 2">
    <name type="scientific">Bursaphelenchus okinawaensis</name>
    <dbReference type="NCBI Taxonomy" id="465554"/>
    <lineage>
        <taxon>Eukaryota</taxon>
        <taxon>Metazoa</taxon>
        <taxon>Ecdysozoa</taxon>
        <taxon>Nematoda</taxon>
        <taxon>Chromadorea</taxon>
        <taxon>Rhabditida</taxon>
        <taxon>Tylenchina</taxon>
        <taxon>Tylenchomorpha</taxon>
        <taxon>Aphelenchoidea</taxon>
        <taxon>Aphelenchoididae</taxon>
        <taxon>Bursaphelenchus</taxon>
    </lineage>
</organism>
<sequence>MLAAKAATMIDCAANQRLLMDRTAMRAFQHAVDEILHVCHVDMHIKVEMSEFHSNHVTFRQKIPSQHETVHFMKEAFEYVHTHPVGPPHLLPEHEHYVIQSFEEHSHQKWIDLKEDSEVNEVVFEGFVRLPRKLQKLIISMVPSDHKDTQKCTVVAGLAHVRMSSRLLRRIGNDVINEHIFSIDCFATL</sequence>
<reference evidence="1" key="1">
    <citation type="submission" date="2020-09" db="EMBL/GenBank/DDBJ databases">
        <authorList>
            <person name="Kikuchi T."/>
        </authorList>
    </citation>
    <scope>NUCLEOTIDE SEQUENCE</scope>
    <source>
        <strain evidence="1">SH1</strain>
    </source>
</reference>